<reference evidence="2" key="1">
    <citation type="submission" date="2013-08" db="EMBL/GenBank/DDBJ databases">
        <authorList>
            <person name="Mendez C."/>
            <person name="Richter M."/>
            <person name="Ferrer M."/>
            <person name="Sanchez J."/>
        </authorList>
    </citation>
    <scope>NUCLEOTIDE SEQUENCE</scope>
</reference>
<accession>T1DBE1</accession>
<evidence type="ECO:0000259" key="1">
    <source>
        <dbReference type="Pfam" id="PF01120"/>
    </source>
</evidence>
<evidence type="ECO:0000313" key="2">
    <source>
        <dbReference type="EMBL" id="EQD78759.1"/>
    </source>
</evidence>
<dbReference type="Gene3D" id="3.20.20.80">
    <property type="entry name" value="Glycosidases"/>
    <property type="match status" value="1"/>
</dbReference>
<dbReference type="PROSITE" id="PS51257">
    <property type="entry name" value="PROKAR_LIPOPROTEIN"/>
    <property type="match status" value="1"/>
</dbReference>
<dbReference type="GO" id="GO:0005975">
    <property type="term" value="P:carbohydrate metabolic process"/>
    <property type="evidence" value="ECO:0007669"/>
    <property type="project" value="InterPro"/>
</dbReference>
<gene>
    <name evidence="2" type="ORF">B1B_00545</name>
</gene>
<name>T1DBE1_9ZZZZ</name>
<dbReference type="GO" id="GO:0004560">
    <property type="term" value="F:alpha-L-fucosidase activity"/>
    <property type="evidence" value="ECO:0007669"/>
    <property type="project" value="InterPro"/>
</dbReference>
<dbReference type="SUPFAM" id="SSF51445">
    <property type="entry name" value="(Trans)glycosidases"/>
    <property type="match status" value="1"/>
</dbReference>
<protein>
    <submittedName>
        <fullName evidence="2">Alpha-L-fucosidase</fullName>
    </submittedName>
</protein>
<sequence>MRRALSLACLAALSVACGQPFAGATAAPAAAHPVYSVHTFPPLWNEPKDYEKLLHQQMDRVAAGVHRGPFKASWRSLEAYHTPRWFRNANSASSSTGACSRCRRFRTSGTRGNMYVKDSLAYDYERAVYGPQSKFGYKNFIPKFTMAKFNPKAWAALFKRAGARYVVPVAEHCDGFPEY</sequence>
<dbReference type="AlphaFoldDB" id="T1DBE1"/>
<dbReference type="InterPro" id="IPR017853">
    <property type="entry name" value="GH"/>
</dbReference>
<reference evidence="2" key="2">
    <citation type="journal article" date="2014" name="ISME J.">
        <title>Microbial stratification in low pH oxic and suboxic macroscopic growths along an acid mine drainage.</title>
        <authorList>
            <person name="Mendez-Garcia C."/>
            <person name="Mesa V."/>
            <person name="Sprenger R.R."/>
            <person name="Richter M."/>
            <person name="Diez M.S."/>
            <person name="Solano J."/>
            <person name="Bargiela R."/>
            <person name="Golyshina O.V."/>
            <person name="Manteca A."/>
            <person name="Ramos J.L."/>
            <person name="Gallego J.R."/>
            <person name="Llorente I."/>
            <person name="Martins Dos Santos V.A."/>
            <person name="Jensen O.N."/>
            <person name="Pelaez A.I."/>
            <person name="Sanchez J."/>
            <person name="Ferrer M."/>
        </authorList>
    </citation>
    <scope>NUCLEOTIDE SEQUENCE</scope>
</reference>
<dbReference type="InterPro" id="IPR057739">
    <property type="entry name" value="Glyco_hydro_29_N"/>
</dbReference>
<proteinExistence type="predicted"/>
<feature type="domain" description="Glycoside hydrolase family 29 N-terminal" evidence="1">
    <location>
        <begin position="65"/>
        <end position="177"/>
    </location>
</feature>
<feature type="non-terminal residue" evidence="2">
    <location>
        <position position="179"/>
    </location>
</feature>
<dbReference type="EMBL" id="AUZY01000419">
    <property type="protein sequence ID" value="EQD78759.1"/>
    <property type="molecule type" value="Genomic_DNA"/>
</dbReference>
<organism evidence="2">
    <name type="scientific">mine drainage metagenome</name>
    <dbReference type="NCBI Taxonomy" id="410659"/>
    <lineage>
        <taxon>unclassified sequences</taxon>
        <taxon>metagenomes</taxon>
        <taxon>ecological metagenomes</taxon>
    </lineage>
</organism>
<comment type="caution">
    <text evidence="2">The sequence shown here is derived from an EMBL/GenBank/DDBJ whole genome shotgun (WGS) entry which is preliminary data.</text>
</comment>
<dbReference type="Pfam" id="PF01120">
    <property type="entry name" value="Alpha_L_fucos"/>
    <property type="match status" value="1"/>
</dbReference>